<dbReference type="InterPro" id="IPR003812">
    <property type="entry name" value="Fido"/>
</dbReference>
<proteinExistence type="predicted"/>
<evidence type="ECO:0000259" key="1">
    <source>
        <dbReference type="PROSITE" id="PS51459"/>
    </source>
</evidence>
<feature type="domain" description="Fido" evidence="1">
    <location>
        <begin position="4"/>
        <end position="122"/>
    </location>
</feature>
<sequence length="124" mass="14077">MILLSEKQILKLHSELVEKFGGIDGVRDKGLIESSINNVYQSYFGVEKYPTIEEKAARLCYSFIKNHAFLDGNKRIGIYVMMVLLELNGISLNCSNDELTELGLKIADSSIGYSEILEFIYKFK</sequence>
<accession>A0A7U6L9K3</accession>
<dbReference type="Gene3D" id="1.20.120.1870">
    <property type="entry name" value="Fic/DOC protein, Fido domain"/>
    <property type="match status" value="1"/>
</dbReference>
<protein>
    <submittedName>
        <fullName evidence="2">Death-on-curing family protein</fullName>
    </submittedName>
</protein>
<dbReference type="PROSITE" id="PS51459">
    <property type="entry name" value="FIDO"/>
    <property type="match status" value="1"/>
</dbReference>
<name>A0A7U6L9K3_9FUSO</name>
<dbReference type="InterPro" id="IPR006440">
    <property type="entry name" value="Doc"/>
</dbReference>
<evidence type="ECO:0000313" key="2">
    <source>
        <dbReference type="EMBL" id="BBM42329.1"/>
    </source>
</evidence>
<dbReference type="InterPro" id="IPR036597">
    <property type="entry name" value="Fido-like_dom_sf"/>
</dbReference>
<organism evidence="2 3">
    <name type="scientific">Leptotrichia wadei</name>
    <dbReference type="NCBI Taxonomy" id="157687"/>
    <lineage>
        <taxon>Bacteria</taxon>
        <taxon>Fusobacteriati</taxon>
        <taxon>Fusobacteriota</taxon>
        <taxon>Fusobacteriia</taxon>
        <taxon>Fusobacteriales</taxon>
        <taxon>Leptotrichiaceae</taxon>
        <taxon>Leptotrichia</taxon>
    </lineage>
</organism>
<dbReference type="GO" id="GO:0016301">
    <property type="term" value="F:kinase activity"/>
    <property type="evidence" value="ECO:0007669"/>
    <property type="project" value="InterPro"/>
</dbReference>
<dbReference type="InterPro" id="IPR053737">
    <property type="entry name" value="Type_II_TA_Toxin"/>
</dbReference>
<dbReference type="PANTHER" id="PTHR39426:SF1">
    <property type="entry name" value="HOMOLOGY TO DEATH-ON-CURING PROTEIN OF PHAGE P1"/>
    <property type="match status" value="1"/>
</dbReference>
<dbReference type="SUPFAM" id="SSF140931">
    <property type="entry name" value="Fic-like"/>
    <property type="match status" value="1"/>
</dbReference>
<dbReference type="Proteomes" id="UP000321943">
    <property type="component" value="Chromosome"/>
</dbReference>
<evidence type="ECO:0000313" key="3">
    <source>
        <dbReference type="Proteomes" id="UP000321943"/>
    </source>
</evidence>
<dbReference type="NCBIfam" id="TIGR01550">
    <property type="entry name" value="DOC_P1"/>
    <property type="match status" value="1"/>
</dbReference>
<dbReference type="AlphaFoldDB" id="A0A7U6L9K3"/>
<dbReference type="GeneID" id="84803927"/>
<dbReference type="PIRSF" id="PIRSF018297">
    <property type="entry name" value="Doc"/>
    <property type="match status" value="1"/>
</dbReference>
<gene>
    <name evidence="2" type="ORF">JCM16777_0578</name>
</gene>
<dbReference type="PANTHER" id="PTHR39426">
    <property type="entry name" value="HOMOLOGY TO DEATH-ON-CURING PROTEIN OF PHAGE P1"/>
    <property type="match status" value="1"/>
</dbReference>
<dbReference type="Pfam" id="PF02661">
    <property type="entry name" value="Fic"/>
    <property type="match status" value="1"/>
</dbReference>
<dbReference type="EMBL" id="AP019829">
    <property type="protein sequence ID" value="BBM42329.1"/>
    <property type="molecule type" value="Genomic_DNA"/>
</dbReference>
<dbReference type="RefSeq" id="WP_010125713.1">
    <property type="nucleotide sequence ID" value="NZ_AP019829.2"/>
</dbReference>
<dbReference type="KEGG" id="lwd:JCM16777_0578"/>
<reference evidence="2 3" key="1">
    <citation type="submission" date="2019-07" db="EMBL/GenBank/DDBJ databases">
        <title>Complete Genome Sequence of Leptotrichia wadei Strain JCM16777.</title>
        <authorList>
            <person name="Watanabe S."/>
            <person name="Cui L."/>
        </authorList>
    </citation>
    <scope>NUCLEOTIDE SEQUENCE [LARGE SCALE GENOMIC DNA]</scope>
    <source>
        <strain evidence="2 3">JCM16777</strain>
    </source>
</reference>